<keyword evidence="1" id="KW-0812">Transmembrane</keyword>
<feature type="transmembrane region" description="Helical" evidence="1">
    <location>
        <begin position="139"/>
        <end position="159"/>
    </location>
</feature>
<dbReference type="InterPro" id="IPR018723">
    <property type="entry name" value="DUF2254_membrane"/>
</dbReference>
<evidence type="ECO:0000313" key="3">
    <source>
        <dbReference type="Proteomes" id="UP000193827"/>
    </source>
</evidence>
<name>A0A1Y5SIP2_9RHOB</name>
<dbReference type="Pfam" id="PF10011">
    <property type="entry name" value="DUF2254"/>
    <property type="match status" value="1"/>
</dbReference>
<dbReference type="RefSeq" id="WP_085892185.1">
    <property type="nucleotide sequence ID" value="NZ_FWFL01000004.1"/>
</dbReference>
<feature type="transmembrane region" description="Helical" evidence="1">
    <location>
        <begin position="109"/>
        <end position="127"/>
    </location>
</feature>
<dbReference type="EMBL" id="FWFL01000004">
    <property type="protein sequence ID" value="SLN40047.1"/>
    <property type="molecule type" value="Genomic_DNA"/>
</dbReference>
<sequence>MHSIKPTSKPFLLLLRLSRRLWVRVALMAFLAILASVSAMLLDDLIPTFLRERFTPDAVMPVLTILASGMLAVSTFSLNVMVTAHNAAASQATPRAHRILLADTTTQTVLATFIGAFVYALSAIILFKAKLHAPGASVVVMGYTVVVLVLVILAILRWIDHLSDLGSMDATLRAAEAEARSSLLQTRKFPAFGAIPLTSDTVIPTGATPLCAPCSGYLQFIDVHQADKTLKSTGAYAYITLAPGRFVLEGQQLGHVSGLPEGKLESIRNCLTFGQHRTFEQDAGFGLLVLSEIASRALSPGINDPGTAIDVIARQEKLLWEWAHTSPPEEPPQFANIFLPELTASDLIENAFSSTARDGASVIEVGCRLQHALHSLSQCSISGMADATEKMSSYALAHADTALLTDADKNRLQKAAAPDGGFSPSL</sequence>
<keyword evidence="1" id="KW-0472">Membrane</keyword>
<gene>
    <name evidence="2" type="ORF">PEL8287_01974</name>
</gene>
<feature type="transmembrane region" description="Helical" evidence="1">
    <location>
        <begin position="62"/>
        <end position="88"/>
    </location>
</feature>
<evidence type="ECO:0008006" key="4">
    <source>
        <dbReference type="Google" id="ProtNLM"/>
    </source>
</evidence>
<evidence type="ECO:0000256" key="1">
    <source>
        <dbReference type="SAM" id="Phobius"/>
    </source>
</evidence>
<evidence type="ECO:0000313" key="2">
    <source>
        <dbReference type="EMBL" id="SLN40047.1"/>
    </source>
</evidence>
<dbReference type="AlphaFoldDB" id="A0A1Y5SIP2"/>
<proteinExistence type="predicted"/>
<feature type="transmembrane region" description="Helical" evidence="1">
    <location>
        <begin position="21"/>
        <end position="42"/>
    </location>
</feature>
<keyword evidence="1" id="KW-1133">Transmembrane helix</keyword>
<keyword evidence="3" id="KW-1185">Reference proteome</keyword>
<dbReference type="OrthoDB" id="2955631at2"/>
<protein>
    <recommendedName>
        <fullName evidence="4">DUF2254 domain-containing protein</fullName>
    </recommendedName>
</protein>
<accession>A0A1Y5SIP2</accession>
<organism evidence="2 3">
    <name type="scientific">Roseovarius litorisediminis</name>
    <dbReference type="NCBI Taxonomy" id="1312363"/>
    <lineage>
        <taxon>Bacteria</taxon>
        <taxon>Pseudomonadati</taxon>
        <taxon>Pseudomonadota</taxon>
        <taxon>Alphaproteobacteria</taxon>
        <taxon>Rhodobacterales</taxon>
        <taxon>Roseobacteraceae</taxon>
        <taxon>Roseovarius</taxon>
    </lineage>
</organism>
<reference evidence="2 3" key="1">
    <citation type="submission" date="2017-03" db="EMBL/GenBank/DDBJ databases">
        <authorList>
            <person name="Afonso C.L."/>
            <person name="Miller P.J."/>
            <person name="Scott M.A."/>
            <person name="Spackman E."/>
            <person name="Goraichik I."/>
            <person name="Dimitrov K.M."/>
            <person name="Suarez D.L."/>
            <person name="Swayne D.E."/>
        </authorList>
    </citation>
    <scope>NUCLEOTIDE SEQUENCE [LARGE SCALE GENOMIC DNA]</scope>
    <source>
        <strain evidence="2 3">CECT 8287</strain>
    </source>
</reference>
<dbReference type="Proteomes" id="UP000193827">
    <property type="component" value="Unassembled WGS sequence"/>
</dbReference>